<accession>A0A382SNT5</accession>
<gene>
    <name evidence="1" type="ORF">METZ01_LOCUS364413</name>
</gene>
<dbReference type="SUPFAM" id="SSF51735">
    <property type="entry name" value="NAD(P)-binding Rossmann-fold domains"/>
    <property type="match status" value="1"/>
</dbReference>
<organism evidence="1">
    <name type="scientific">marine metagenome</name>
    <dbReference type="NCBI Taxonomy" id="408172"/>
    <lineage>
        <taxon>unclassified sequences</taxon>
        <taxon>metagenomes</taxon>
        <taxon>ecological metagenomes</taxon>
    </lineage>
</organism>
<evidence type="ECO:0008006" key="2">
    <source>
        <dbReference type="Google" id="ProtNLM"/>
    </source>
</evidence>
<protein>
    <recommendedName>
        <fullName evidence="2">Gfo/Idh/MocA-like oxidoreductase C-terminal domain-containing protein</fullName>
    </recommendedName>
</protein>
<sequence>ISEQSLQKAKQSWEEVFSPANQPLSGGVTETSAQHRVKFLPSFAKIPKQVDIAVIATIADVRPKVVKQITTNNEVRYWILEKVLAQSVTALDELLSLTKNSAGAWTNIPRRMMVWHQQIREQLRTDVPLHITGRGSLLGLACNGIHYLDLVAWWTGETLNTIDISGLDSQWIESKRMGFLEITGKIAAFFSGGTTFSLESKLEGPPLILKVEGKKNFWEIDEQNGVLSGPNGLLITGKNEMQSLMTTRLVDTLLTDGYCDLPKLSDSVEMHRVYLRSLLEHWNNVHGSNVDVLPIT</sequence>
<dbReference type="InterPro" id="IPR036291">
    <property type="entry name" value="NAD(P)-bd_dom_sf"/>
</dbReference>
<dbReference type="EMBL" id="UINC01130471">
    <property type="protein sequence ID" value="SVD11559.1"/>
    <property type="molecule type" value="Genomic_DNA"/>
</dbReference>
<name>A0A382SNT5_9ZZZZ</name>
<evidence type="ECO:0000313" key="1">
    <source>
        <dbReference type="EMBL" id="SVD11559.1"/>
    </source>
</evidence>
<proteinExistence type="predicted"/>
<reference evidence="1" key="1">
    <citation type="submission" date="2018-05" db="EMBL/GenBank/DDBJ databases">
        <authorList>
            <person name="Lanie J.A."/>
            <person name="Ng W.-L."/>
            <person name="Kazmierczak K.M."/>
            <person name="Andrzejewski T.M."/>
            <person name="Davidsen T.M."/>
            <person name="Wayne K.J."/>
            <person name="Tettelin H."/>
            <person name="Glass J.I."/>
            <person name="Rusch D."/>
            <person name="Podicherti R."/>
            <person name="Tsui H.-C.T."/>
            <person name="Winkler M.E."/>
        </authorList>
    </citation>
    <scope>NUCLEOTIDE SEQUENCE</scope>
</reference>
<dbReference type="AlphaFoldDB" id="A0A382SNT5"/>
<feature type="non-terminal residue" evidence="1">
    <location>
        <position position="1"/>
    </location>
</feature>